<evidence type="ECO:0000256" key="11">
    <source>
        <dbReference type="SAM" id="Phobius"/>
    </source>
</evidence>
<keyword evidence="9 11" id="KW-0472">Membrane</keyword>
<reference evidence="13" key="1">
    <citation type="submission" date="2022-11" db="EMBL/GenBank/DDBJ databases">
        <authorList>
            <person name="Petersen C."/>
        </authorList>
    </citation>
    <scope>NUCLEOTIDE SEQUENCE</scope>
    <source>
        <strain evidence="13">IBT 23319</strain>
    </source>
</reference>
<dbReference type="RefSeq" id="XP_056502186.1">
    <property type="nucleotide sequence ID" value="XM_056642774.1"/>
</dbReference>
<keyword evidence="8" id="KW-0406">Ion transport</keyword>
<keyword evidence="7" id="KW-0408">Iron</keyword>
<feature type="transmembrane region" description="Helical" evidence="11">
    <location>
        <begin position="712"/>
        <end position="731"/>
    </location>
</feature>
<evidence type="ECO:0000256" key="9">
    <source>
        <dbReference type="ARBA" id="ARBA00023136"/>
    </source>
</evidence>
<evidence type="ECO:0000256" key="5">
    <source>
        <dbReference type="ARBA" id="ARBA00022692"/>
    </source>
</evidence>
<feature type="transmembrane region" description="Helical" evidence="11">
    <location>
        <begin position="852"/>
        <end position="869"/>
    </location>
</feature>
<comment type="subcellular location">
    <subcellularLocation>
        <location evidence="1">Membrane</location>
        <topology evidence="1">Multi-pass membrane protein</topology>
    </subcellularLocation>
</comment>
<feature type="transmembrane region" description="Helical" evidence="11">
    <location>
        <begin position="774"/>
        <end position="798"/>
    </location>
</feature>
<dbReference type="FunFam" id="1.20.1250.20:FF:000302">
    <property type="entry name" value="MFS siderochrome iron transporter MirB"/>
    <property type="match status" value="1"/>
</dbReference>
<evidence type="ECO:0000259" key="12">
    <source>
        <dbReference type="PROSITE" id="PS50850"/>
    </source>
</evidence>
<feature type="transmembrane region" description="Helical" evidence="11">
    <location>
        <begin position="523"/>
        <end position="546"/>
    </location>
</feature>
<comment type="caution">
    <text evidence="13">The sequence shown here is derived from an EMBL/GenBank/DDBJ whole genome shotgun (WGS) entry which is preliminary data.</text>
</comment>
<feature type="transmembrane region" description="Helical" evidence="11">
    <location>
        <begin position="462"/>
        <end position="478"/>
    </location>
</feature>
<keyword evidence="6 11" id="KW-1133">Transmembrane helix</keyword>
<dbReference type="Pfam" id="PF00756">
    <property type="entry name" value="Esterase"/>
    <property type="match status" value="1"/>
</dbReference>
<proteinExistence type="inferred from homology"/>
<feature type="domain" description="Major facilitator superfamily (MFS) profile" evidence="12">
    <location>
        <begin position="368"/>
        <end position="875"/>
    </location>
</feature>
<dbReference type="InterPro" id="IPR029058">
    <property type="entry name" value="AB_hydrolase_fold"/>
</dbReference>
<evidence type="ECO:0000313" key="14">
    <source>
        <dbReference type="Proteomes" id="UP001147733"/>
    </source>
</evidence>
<dbReference type="GO" id="GO:0010106">
    <property type="term" value="P:cellular response to iron ion starvation"/>
    <property type="evidence" value="ECO:0007669"/>
    <property type="project" value="UniProtKB-ARBA"/>
</dbReference>
<dbReference type="InterPro" id="IPR011701">
    <property type="entry name" value="MFS"/>
</dbReference>
<keyword evidence="5 11" id="KW-0812">Transmembrane</keyword>
<evidence type="ECO:0000256" key="10">
    <source>
        <dbReference type="SAM" id="MobiDB-lite"/>
    </source>
</evidence>
<feature type="transmembrane region" description="Helical" evidence="11">
    <location>
        <begin position="431"/>
        <end position="450"/>
    </location>
</feature>
<dbReference type="Proteomes" id="UP001147733">
    <property type="component" value="Unassembled WGS sequence"/>
</dbReference>
<feature type="transmembrane region" description="Helical" evidence="11">
    <location>
        <begin position="398"/>
        <end position="419"/>
    </location>
</feature>
<protein>
    <recommendedName>
        <fullName evidence="12">Major facilitator superfamily (MFS) profile domain-containing protein</fullName>
    </recommendedName>
</protein>
<keyword evidence="3" id="KW-0813">Transport</keyword>
<comment type="similarity">
    <text evidence="2">Belongs to the major facilitator superfamily.</text>
</comment>
<dbReference type="SUPFAM" id="SSF103473">
    <property type="entry name" value="MFS general substrate transporter"/>
    <property type="match status" value="2"/>
</dbReference>
<name>A0A9W9P3N5_PENCI</name>
<feature type="transmembrane region" description="Helical" evidence="11">
    <location>
        <begin position="606"/>
        <end position="626"/>
    </location>
</feature>
<dbReference type="GO" id="GO:0005886">
    <property type="term" value="C:plasma membrane"/>
    <property type="evidence" value="ECO:0007669"/>
    <property type="project" value="TreeGrafter"/>
</dbReference>
<dbReference type="EMBL" id="JAPQKT010000003">
    <property type="protein sequence ID" value="KAJ5234686.1"/>
    <property type="molecule type" value="Genomic_DNA"/>
</dbReference>
<evidence type="ECO:0000256" key="3">
    <source>
        <dbReference type="ARBA" id="ARBA00022448"/>
    </source>
</evidence>
<dbReference type="GO" id="GO:0017000">
    <property type="term" value="P:antibiotic biosynthetic process"/>
    <property type="evidence" value="ECO:0007669"/>
    <property type="project" value="UniProtKB-ARBA"/>
</dbReference>
<feature type="transmembrane region" description="Helical" evidence="11">
    <location>
        <begin position="646"/>
        <end position="666"/>
    </location>
</feature>
<feature type="transmembrane region" description="Helical" evidence="11">
    <location>
        <begin position="686"/>
        <end position="705"/>
    </location>
</feature>
<keyword evidence="4" id="KW-0410">Iron transport</keyword>
<feature type="transmembrane region" description="Helical" evidence="11">
    <location>
        <begin position="737"/>
        <end position="762"/>
    </location>
</feature>
<dbReference type="PANTHER" id="PTHR23501">
    <property type="entry name" value="MAJOR FACILITATOR SUPERFAMILY"/>
    <property type="match status" value="1"/>
</dbReference>
<accession>A0A9W9P3N5</accession>
<dbReference type="FunFam" id="1.20.1250.20:FF:000284">
    <property type="entry name" value="Siderophore iron transporter mirB"/>
    <property type="match status" value="1"/>
</dbReference>
<dbReference type="GeneID" id="81381941"/>
<evidence type="ECO:0000256" key="4">
    <source>
        <dbReference type="ARBA" id="ARBA00022496"/>
    </source>
</evidence>
<feature type="transmembrane region" description="Helical" evidence="11">
    <location>
        <begin position="359"/>
        <end position="378"/>
    </location>
</feature>
<dbReference type="SUPFAM" id="SSF53474">
    <property type="entry name" value="alpha/beta-Hydrolases"/>
    <property type="match status" value="1"/>
</dbReference>
<dbReference type="PROSITE" id="PS50850">
    <property type="entry name" value="MFS"/>
    <property type="match status" value="1"/>
</dbReference>
<dbReference type="InterPro" id="IPR036259">
    <property type="entry name" value="MFS_trans_sf"/>
</dbReference>
<feature type="region of interest" description="Disordered" evidence="10">
    <location>
        <begin position="320"/>
        <end position="343"/>
    </location>
</feature>
<evidence type="ECO:0000256" key="1">
    <source>
        <dbReference type="ARBA" id="ARBA00004141"/>
    </source>
</evidence>
<gene>
    <name evidence="13" type="ORF">N7469_003854</name>
</gene>
<feature type="transmembrane region" description="Helical" evidence="11">
    <location>
        <begin position="567"/>
        <end position="594"/>
    </location>
</feature>
<reference evidence="13" key="2">
    <citation type="journal article" date="2023" name="IMA Fungus">
        <title>Comparative genomic study of the Penicillium genus elucidates a diverse pangenome and 15 lateral gene transfer events.</title>
        <authorList>
            <person name="Petersen C."/>
            <person name="Sorensen T."/>
            <person name="Nielsen M.R."/>
            <person name="Sondergaard T.E."/>
            <person name="Sorensen J.L."/>
            <person name="Fitzpatrick D.A."/>
            <person name="Frisvad J.C."/>
            <person name="Nielsen K.L."/>
        </authorList>
    </citation>
    <scope>NUCLEOTIDE SEQUENCE</scope>
    <source>
        <strain evidence="13">IBT 23319</strain>
    </source>
</reference>
<dbReference type="GO" id="GO:0006826">
    <property type="term" value="P:iron ion transport"/>
    <property type="evidence" value="ECO:0007669"/>
    <property type="project" value="UniProtKB-KW"/>
</dbReference>
<evidence type="ECO:0000256" key="6">
    <source>
        <dbReference type="ARBA" id="ARBA00022989"/>
    </source>
</evidence>
<dbReference type="AlphaFoldDB" id="A0A9W9P3N5"/>
<evidence type="ECO:0000256" key="8">
    <source>
        <dbReference type="ARBA" id="ARBA00023065"/>
    </source>
</evidence>
<dbReference type="InterPro" id="IPR000801">
    <property type="entry name" value="Esterase-like"/>
</dbReference>
<evidence type="ECO:0000313" key="13">
    <source>
        <dbReference type="EMBL" id="KAJ5234686.1"/>
    </source>
</evidence>
<dbReference type="PANTHER" id="PTHR23501:SF50">
    <property type="entry name" value="MFS SIDEROCHROME IRON TRANSPORTER MIRB (AFU_ORTHOLOGUE AFUA_3G03640)-RELATED"/>
    <property type="match status" value="1"/>
</dbReference>
<dbReference type="Gene3D" id="1.20.1250.20">
    <property type="entry name" value="MFS general substrate transporter like domains"/>
    <property type="match status" value="2"/>
</dbReference>
<keyword evidence="14" id="KW-1185">Reference proteome</keyword>
<sequence length="886" mass="98257">MGEIAENAVEATAIALPNSEQFYLNNDQGQKYLIQISWPLNWKNAQTSNRGPIPIIYIVDGNALFLTATESAWRRKLASRYAGGGLIVGIGYPLTGKIYDFQRRNYDLTPPTKNPMPGYGGANKFLDFIDSSVRPAVKARFPQLTVSREGLYGHSYGGLFVLHALLTRPNMFHSYLVSSPSIWWNPACIMEEAKAFLKKENEVAKNGSLPSLAMFWGTFEQTPPRWDNESLEDYHKRVQVACDQKMADHAFGLSEMLRGSKALQAIKAEEYHGEDHLSVMPCSTIMAVFSKLHRIVGEKSPADSPELSTDDPTIVEIRANDKEASHPRNEHGVSLKNDEERPTEDAQIGVRQIEAVTLAWTRGSMFTILVLIWFLTLINNMKSSMVYSLTAYATSSFMGHSLLTVITIVASAMTSAVYIPMAKALDLWGRAEGLLVMMLFCIIGLVLLAASQNLPTYCAGEVFYSVGFGGLAYSWDVLAADVTNLRNRGLAFAFTSSPALISAFAGSKAAAEFLLHVNWRWGYGIWAIILPVFALPVYFMLAYNLRKAEKKGIIVKEKKEWQFNLQTVWWIVSEFDIPGVILFAGGLVIFLLPFTLASTAPNGWQTGYIIAMIVAGIITIILFGLYETFMASKPFLDYKFLTDRTILGSCLLNMTYQISYYCYGSYLSSFLQVVYELDVATAGYVGNTFSVVCFVFLFVAGWLIRWTGRFKWILWVCVPMYIFGLGLMIHFRQPGGYIGYIVMCEVFFSVSGGIFILCVQLATLASVDHQHMAAALALVFVSGGIGGAVGSAICGAIWTNTFLKQLQLHLPASAMPNITLIYSQLPTQLSYPVGSPERDAIVKAYGYAQPRMLIAGTVVMVLGFIWVGMMRNLNVKKMTQTKGNVL</sequence>
<dbReference type="OrthoDB" id="4078873at2759"/>
<dbReference type="Gene3D" id="3.40.50.1820">
    <property type="entry name" value="alpha/beta hydrolase"/>
    <property type="match status" value="1"/>
</dbReference>
<dbReference type="InterPro" id="IPR020846">
    <property type="entry name" value="MFS_dom"/>
</dbReference>
<dbReference type="Pfam" id="PF07690">
    <property type="entry name" value="MFS_1"/>
    <property type="match status" value="1"/>
</dbReference>
<evidence type="ECO:0000256" key="7">
    <source>
        <dbReference type="ARBA" id="ARBA00023004"/>
    </source>
</evidence>
<organism evidence="13 14">
    <name type="scientific">Penicillium citrinum</name>
    <dbReference type="NCBI Taxonomy" id="5077"/>
    <lineage>
        <taxon>Eukaryota</taxon>
        <taxon>Fungi</taxon>
        <taxon>Dikarya</taxon>
        <taxon>Ascomycota</taxon>
        <taxon>Pezizomycotina</taxon>
        <taxon>Eurotiomycetes</taxon>
        <taxon>Eurotiomycetidae</taxon>
        <taxon>Eurotiales</taxon>
        <taxon>Aspergillaceae</taxon>
        <taxon>Penicillium</taxon>
    </lineage>
</organism>
<dbReference type="GO" id="GO:0022857">
    <property type="term" value="F:transmembrane transporter activity"/>
    <property type="evidence" value="ECO:0007669"/>
    <property type="project" value="InterPro"/>
</dbReference>
<dbReference type="GO" id="GO:0072330">
    <property type="term" value="P:monocarboxylic acid biosynthetic process"/>
    <property type="evidence" value="ECO:0007669"/>
    <property type="project" value="UniProtKB-ARBA"/>
</dbReference>
<evidence type="ECO:0000256" key="2">
    <source>
        <dbReference type="ARBA" id="ARBA00008335"/>
    </source>
</evidence>